<protein>
    <recommendedName>
        <fullName evidence="3">AraC family transcriptional regulator</fullName>
    </recommendedName>
</protein>
<evidence type="ECO:0008006" key="3">
    <source>
        <dbReference type="Google" id="ProtNLM"/>
    </source>
</evidence>
<proteinExistence type="predicted"/>
<name>A0A423UVW9_STRGL</name>
<accession>A0A423UVW9</accession>
<gene>
    <name evidence="1" type="ORF">D3105_21775</name>
</gene>
<dbReference type="Proteomes" id="UP000285596">
    <property type="component" value="Unassembled WGS sequence"/>
</dbReference>
<dbReference type="EMBL" id="QWFA01000120">
    <property type="protein sequence ID" value="ROV66475.1"/>
    <property type="molecule type" value="Genomic_DNA"/>
</dbReference>
<organism evidence="1 2">
    <name type="scientific">Streptomyces globisporus</name>
    <dbReference type="NCBI Taxonomy" id="1908"/>
    <lineage>
        <taxon>Bacteria</taxon>
        <taxon>Bacillati</taxon>
        <taxon>Actinomycetota</taxon>
        <taxon>Actinomycetes</taxon>
        <taxon>Kitasatosporales</taxon>
        <taxon>Streptomycetaceae</taxon>
        <taxon>Streptomyces</taxon>
    </lineage>
</organism>
<dbReference type="RefSeq" id="WP_118904766.1">
    <property type="nucleotide sequence ID" value="NZ_QWFA01000120.1"/>
</dbReference>
<dbReference type="AlphaFoldDB" id="A0A423UVW9"/>
<reference evidence="1 2" key="1">
    <citation type="submission" date="2018-08" db="EMBL/GenBank/DDBJ databases">
        <title>Streptomyces globisporus 1912-4Crt, whole genome shotgun sequence.</title>
        <authorList>
            <person name="Matselyukh B."/>
        </authorList>
    </citation>
    <scope>NUCLEOTIDE SEQUENCE [LARGE SCALE GENOMIC DNA]</scope>
    <source>
        <strain evidence="1 2">1912-4Crt</strain>
    </source>
</reference>
<evidence type="ECO:0000313" key="2">
    <source>
        <dbReference type="Proteomes" id="UP000285596"/>
    </source>
</evidence>
<sequence length="137" mass="13864">MRRHHVGAAPLDRDAENGWEVTGLLGGTSLDGVRMAGFRDGAGAGLDMQVLPQPALVAVLAVGEARMTVESAYGPRPLRSFIASLSPGPARIRGAGRNAGDVALAGGYADQSHLHRDVPALTGCTPGALAGRATSAG</sequence>
<comment type="caution">
    <text evidence="1">The sequence shown here is derived from an EMBL/GenBank/DDBJ whole genome shotgun (WGS) entry which is preliminary data.</text>
</comment>
<evidence type="ECO:0000313" key="1">
    <source>
        <dbReference type="EMBL" id="ROV66475.1"/>
    </source>
</evidence>